<gene>
    <name evidence="7" type="ORF">KUV50_11310</name>
</gene>
<keyword evidence="4" id="KW-0106">Calcium</keyword>
<evidence type="ECO:0000256" key="2">
    <source>
        <dbReference type="ARBA" id="ARBA00022723"/>
    </source>
</evidence>
<dbReference type="PROSITE" id="PS00149">
    <property type="entry name" value="SULFATASE_2"/>
    <property type="match status" value="1"/>
</dbReference>
<keyword evidence="3" id="KW-0378">Hydrolase</keyword>
<dbReference type="Proteomes" id="UP000753961">
    <property type="component" value="Unassembled WGS sequence"/>
</dbReference>
<comment type="caution">
    <text evidence="7">The sequence shown here is derived from an EMBL/GenBank/DDBJ whole genome shotgun (WGS) entry which is preliminary data.</text>
</comment>
<dbReference type="Pfam" id="PF00884">
    <property type="entry name" value="Sulfatase"/>
    <property type="match status" value="2"/>
</dbReference>
<dbReference type="InterPro" id="IPR000917">
    <property type="entry name" value="Sulfatase_N"/>
</dbReference>
<dbReference type="PANTHER" id="PTHR42693">
    <property type="entry name" value="ARYLSULFATASE FAMILY MEMBER"/>
    <property type="match status" value="1"/>
</dbReference>
<proteinExistence type="inferred from homology"/>
<keyword evidence="8" id="KW-1185">Reference proteome</keyword>
<dbReference type="CDD" id="cd16027">
    <property type="entry name" value="SGSH"/>
    <property type="match status" value="1"/>
</dbReference>
<evidence type="ECO:0000313" key="8">
    <source>
        <dbReference type="Proteomes" id="UP000753961"/>
    </source>
</evidence>
<evidence type="ECO:0000259" key="6">
    <source>
        <dbReference type="Pfam" id="PF00884"/>
    </source>
</evidence>
<dbReference type="AlphaFoldDB" id="A0A953HY01"/>
<comment type="similarity">
    <text evidence="1">Belongs to the sulfatase family.</text>
</comment>
<dbReference type="EMBL" id="JAHVHU010000010">
    <property type="protein sequence ID" value="MBY5958726.1"/>
    <property type="molecule type" value="Genomic_DNA"/>
</dbReference>
<reference evidence="7" key="1">
    <citation type="submission" date="2021-06" db="EMBL/GenBank/DDBJ databases">
        <title>44 bacteria genomes isolated from Dapeng, Shenzhen.</title>
        <authorList>
            <person name="Zheng W."/>
            <person name="Yu S."/>
            <person name="Huang Y."/>
        </authorList>
    </citation>
    <scope>NUCLEOTIDE SEQUENCE</scope>
    <source>
        <strain evidence="7">DP5N28-2</strain>
    </source>
</reference>
<evidence type="ECO:0000256" key="5">
    <source>
        <dbReference type="SAM" id="MobiDB-lite"/>
    </source>
</evidence>
<dbReference type="RefSeq" id="WP_222580266.1">
    <property type="nucleotide sequence ID" value="NZ_JAHVHU010000010.1"/>
</dbReference>
<dbReference type="PANTHER" id="PTHR42693:SF53">
    <property type="entry name" value="ENDO-4-O-SULFATASE"/>
    <property type="match status" value="1"/>
</dbReference>
<organism evidence="7 8">
    <name type="scientific">Membranihabitans marinus</name>
    <dbReference type="NCBI Taxonomy" id="1227546"/>
    <lineage>
        <taxon>Bacteria</taxon>
        <taxon>Pseudomonadati</taxon>
        <taxon>Bacteroidota</taxon>
        <taxon>Saprospiria</taxon>
        <taxon>Saprospirales</taxon>
        <taxon>Saprospiraceae</taxon>
        <taxon>Membranihabitans</taxon>
    </lineage>
</organism>
<accession>A0A953HY01</accession>
<name>A0A953HY01_9BACT</name>
<feature type="domain" description="Sulfatase N-terminal" evidence="6">
    <location>
        <begin position="24"/>
        <end position="136"/>
    </location>
</feature>
<feature type="region of interest" description="Disordered" evidence="5">
    <location>
        <begin position="458"/>
        <end position="480"/>
    </location>
</feature>
<evidence type="ECO:0000313" key="7">
    <source>
        <dbReference type="EMBL" id="MBY5958726.1"/>
    </source>
</evidence>
<dbReference type="GO" id="GO:0004065">
    <property type="term" value="F:arylsulfatase activity"/>
    <property type="evidence" value="ECO:0007669"/>
    <property type="project" value="TreeGrafter"/>
</dbReference>
<evidence type="ECO:0000256" key="3">
    <source>
        <dbReference type="ARBA" id="ARBA00022801"/>
    </source>
</evidence>
<evidence type="ECO:0000256" key="1">
    <source>
        <dbReference type="ARBA" id="ARBA00008779"/>
    </source>
</evidence>
<dbReference type="Gene3D" id="3.40.720.10">
    <property type="entry name" value="Alkaline Phosphatase, subunit A"/>
    <property type="match status" value="1"/>
</dbReference>
<dbReference type="GO" id="GO:0046872">
    <property type="term" value="F:metal ion binding"/>
    <property type="evidence" value="ECO:0007669"/>
    <property type="project" value="UniProtKB-KW"/>
</dbReference>
<dbReference type="SUPFAM" id="SSF53649">
    <property type="entry name" value="Alkaline phosphatase-like"/>
    <property type="match status" value="1"/>
</dbReference>
<protein>
    <submittedName>
        <fullName evidence="7">Sulfatase</fullName>
    </submittedName>
</protein>
<dbReference type="InterPro" id="IPR050738">
    <property type="entry name" value="Sulfatase"/>
</dbReference>
<feature type="domain" description="Sulfatase N-terminal" evidence="6">
    <location>
        <begin position="152"/>
        <end position="297"/>
    </location>
</feature>
<keyword evidence="2" id="KW-0479">Metal-binding</keyword>
<evidence type="ECO:0000256" key="4">
    <source>
        <dbReference type="ARBA" id="ARBA00022837"/>
    </source>
</evidence>
<dbReference type="InterPro" id="IPR024607">
    <property type="entry name" value="Sulfatase_CS"/>
</dbReference>
<sequence length="480" mass="54167">MRFIPLFFFFVTSYVTGQTSLDLPNIVLIIADDIGWNDVGCYGNEVVKTPNMDRIAREGMRFDNAYLTTSSCSPSRTSIISGRYPHNTGAAELHTPLPPEVGIFPEKLQEAGYFTGQAGKWHMGNAPRRGFDVIYDGRDDLGPGGEKMWVPLLQNRPKDQPFFLWLAATDAHRGWGPNMFEGQHHPEDVQVPPFLVDSLGTRMDLAKYYDEIMRFDYYIGEVERELKVQGVADQTLIMIISDNGRPFPRCKTRLYDSGVKTPLIVKWPHGMNGKGQTSGSLVSVIDIGATLLEVAGAPPLKSMQGQSFLKLFNAPNMPFRNYIFSEHNWHDHEALERMVRTRDYLYILNLRPNLPNQGPADSNNSPSFVELKDKRTKHQLTAAQVDVFLSPRPREELFDCQRDPLQLINIVADPAMDTKLSELRKIMMLWMEQTGDTHPEQLTPDWYSRESGAALDIDRKRGEMPGASQSAVSVSDPGPF</sequence>
<dbReference type="InterPro" id="IPR017850">
    <property type="entry name" value="Alkaline_phosphatase_core_sf"/>
</dbReference>